<dbReference type="PRINTS" id="PR00507">
    <property type="entry name" value="N12N6MTFRASE"/>
</dbReference>
<keyword evidence="4 11" id="KW-0808">Transferase</keyword>
<dbReference type="AlphaFoldDB" id="A0A5D4RA55"/>
<evidence type="ECO:0000256" key="6">
    <source>
        <dbReference type="ARBA" id="ARBA00022747"/>
    </source>
</evidence>
<evidence type="ECO:0000256" key="7">
    <source>
        <dbReference type="ARBA" id="ARBA00047942"/>
    </source>
</evidence>
<dbReference type="GO" id="GO:0009007">
    <property type="term" value="F:site-specific DNA-methyltransferase (adenine-specific) activity"/>
    <property type="evidence" value="ECO:0007669"/>
    <property type="project" value="UniProtKB-EC"/>
</dbReference>
<dbReference type="Gene3D" id="1.20.1260.30">
    <property type="match status" value="1"/>
</dbReference>
<evidence type="ECO:0000256" key="4">
    <source>
        <dbReference type="ARBA" id="ARBA00022679"/>
    </source>
</evidence>
<dbReference type="NCBIfam" id="TIGR00497">
    <property type="entry name" value="hsdM"/>
    <property type="match status" value="1"/>
</dbReference>
<dbReference type="Pfam" id="PF12161">
    <property type="entry name" value="HsdM_N"/>
    <property type="match status" value="1"/>
</dbReference>
<organism evidence="11 12">
    <name type="scientific">Rossellomorea marisflavi</name>
    <dbReference type="NCBI Taxonomy" id="189381"/>
    <lineage>
        <taxon>Bacteria</taxon>
        <taxon>Bacillati</taxon>
        <taxon>Bacillota</taxon>
        <taxon>Bacilli</taxon>
        <taxon>Bacillales</taxon>
        <taxon>Bacillaceae</taxon>
        <taxon>Rossellomorea</taxon>
    </lineage>
</organism>
<evidence type="ECO:0000259" key="10">
    <source>
        <dbReference type="Pfam" id="PF12161"/>
    </source>
</evidence>
<protein>
    <recommendedName>
        <fullName evidence="2">site-specific DNA-methyltransferase (adenine-specific)</fullName>
        <ecNumber evidence="2">2.1.1.72</ecNumber>
    </recommendedName>
</protein>
<evidence type="ECO:0000256" key="3">
    <source>
        <dbReference type="ARBA" id="ARBA00022603"/>
    </source>
</evidence>
<evidence type="ECO:0000313" key="11">
    <source>
        <dbReference type="EMBL" id="TYS48247.1"/>
    </source>
</evidence>
<evidence type="ECO:0000313" key="12">
    <source>
        <dbReference type="Proteomes" id="UP000322997"/>
    </source>
</evidence>
<dbReference type="InterPro" id="IPR029063">
    <property type="entry name" value="SAM-dependent_MTases_sf"/>
</dbReference>
<dbReference type="InterPro" id="IPR004546">
    <property type="entry name" value="Restrct_endonuc_T1M"/>
</dbReference>
<dbReference type="InterPro" id="IPR003356">
    <property type="entry name" value="DNA_methylase_A-5"/>
</dbReference>
<dbReference type="GO" id="GO:0008170">
    <property type="term" value="F:N-methyltransferase activity"/>
    <property type="evidence" value="ECO:0007669"/>
    <property type="project" value="InterPro"/>
</dbReference>
<keyword evidence="6" id="KW-0680">Restriction system</keyword>
<dbReference type="EMBL" id="VTEQ01000010">
    <property type="protein sequence ID" value="TYS48247.1"/>
    <property type="molecule type" value="Genomic_DNA"/>
</dbReference>
<dbReference type="RefSeq" id="WP_148986140.1">
    <property type="nucleotide sequence ID" value="NZ_JBNILK010000012.1"/>
</dbReference>
<dbReference type="InterPro" id="IPR051537">
    <property type="entry name" value="DNA_Adenine_Mtase"/>
</dbReference>
<reference evidence="11 12" key="1">
    <citation type="submission" date="2019-08" db="EMBL/GenBank/DDBJ databases">
        <title>Bacillus genomes from the desert of Cuatro Cienegas, Coahuila.</title>
        <authorList>
            <person name="Olmedo-Alvarez G."/>
        </authorList>
    </citation>
    <scope>NUCLEOTIDE SEQUENCE [LARGE SCALE GENOMIC DNA]</scope>
    <source>
        <strain evidence="11 12">CH108_3D</strain>
    </source>
</reference>
<dbReference type="InterPro" id="IPR022749">
    <property type="entry name" value="D12N6_MeTrfase_N"/>
</dbReference>
<keyword evidence="3 11" id="KW-0489">Methyltransferase</keyword>
<dbReference type="PANTHER" id="PTHR42933:SF3">
    <property type="entry name" value="TYPE I RESTRICTION ENZYME MJAVIII METHYLASE SUBUNIT"/>
    <property type="match status" value="1"/>
</dbReference>
<dbReference type="InterPro" id="IPR038333">
    <property type="entry name" value="T1MK-like_N_sf"/>
</dbReference>
<dbReference type="GO" id="GO:0032259">
    <property type="term" value="P:methylation"/>
    <property type="evidence" value="ECO:0007669"/>
    <property type="project" value="UniProtKB-KW"/>
</dbReference>
<evidence type="ECO:0000256" key="1">
    <source>
        <dbReference type="ARBA" id="ARBA00006594"/>
    </source>
</evidence>
<sequence length="498" mass="56073">MTTQLTRQELETHLWKSADILRGSIDSSDYKNYIFGLLFIKRLSDVFEERRQELVTEHGEEIGQLLADDPDQYQFYVPATARWEVIRQHSEDIGTSINVAFEALENENQTLEDVLTPIDFNRKDVLTDSVLQRLLQHFSQLNLANSNLSEPDMLGRSYEYLIKMFADDAGKKGGEFYTPSKVVELIVKLIKPEEGMRVYDPTCGSGGMLIQSVDYVKARGGNPQALSLFGQEKNLGTWAIAKMNLLLHGLPDHKVVKGDTIREPKLVEDGELMLFDRVIANPPFSLKEWGREEAEGDVYGRFQYGIPPKNAGDYAFIQHMVSSLKADGVCGVVMPHGVLFRGGAEGKIRQGLLESDMLEAVVGLPSGLFYGTGIPACVLIFNRNKPAERKGNVLFIAGEEDFQEGKNQNTLRESDVEKIVKAFDAYENVEKYAKVVSLEDIKVNDFNLNITRYVDKTEEEEMIDLNAVLADLRQLEEEQTEKKATLNGFLRELGIGEK</sequence>
<dbReference type="Proteomes" id="UP000322997">
    <property type="component" value="Unassembled WGS sequence"/>
</dbReference>
<comment type="catalytic activity">
    <reaction evidence="7">
        <text>a 2'-deoxyadenosine in DNA + S-adenosyl-L-methionine = an N(6)-methyl-2'-deoxyadenosine in DNA + S-adenosyl-L-homocysteine + H(+)</text>
        <dbReference type="Rhea" id="RHEA:15197"/>
        <dbReference type="Rhea" id="RHEA-COMP:12418"/>
        <dbReference type="Rhea" id="RHEA-COMP:12419"/>
        <dbReference type="ChEBI" id="CHEBI:15378"/>
        <dbReference type="ChEBI" id="CHEBI:57856"/>
        <dbReference type="ChEBI" id="CHEBI:59789"/>
        <dbReference type="ChEBI" id="CHEBI:90615"/>
        <dbReference type="ChEBI" id="CHEBI:90616"/>
        <dbReference type="EC" id="2.1.1.72"/>
    </reaction>
</comment>
<accession>A0A5D4RA55</accession>
<proteinExistence type="inferred from homology"/>
<evidence type="ECO:0000256" key="5">
    <source>
        <dbReference type="ARBA" id="ARBA00022691"/>
    </source>
</evidence>
<feature type="domain" description="N6 adenine-specific DNA methyltransferase N-terminal" evidence="10">
    <location>
        <begin position="10"/>
        <end position="138"/>
    </location>
</feature>
<gene>
    <name evidence="11" type="ORF">FZC83_21485</name>
</gene>
<comment type="similarity">
    <text evidence="1">Belongs to the N(4)/N(6)-methyltransferase family.</text>
</comment>
<dbReference type="CDD" id="cd02440">
    <property type="entry name" value="AdoMet_MTases"/>
    <property type="match status" value="1"/>
</dbReference>
<comment type="caution">
    <text evidence="11">The sequence shown here is derived from an EMBL/GenBank/DDBJ whole genome shotgun (WGS) entry which is preliminary data.</text>
</comment>
<evidence type="ECO:0000256" key="2">
    <source>
        <dbReference type="ARBA" id="ARBA00011900"/>
    </source>
</evidence>
<dbReference type="GO" id="GO:0003677">
    <property type="term" value="F:DNA binding"/>
    <property type="evidence" value="ECO:0007669"/>
    <property type="project" value="InterPro"/>
</dbReference>
<evidence type="ECO:0000256" key="8">
    <source>
        <dbReference type="SAM" id="Coils"/>
    </source>
</evidence>
<evidence type="ECO:0000259" key="9">
    <source>
        <dbReference type="Pfam" id="PF02384"/>
    </source>
</evidence>
<keyword evidence="5" id="KW-0949">S-adenosyl-L-methionine</keyword>
<name>A0A5D4RA55_9BACI</name>
<feature type="domain" description="DNA methylase adenine-specific" evidence="9">
    <location>
        <begin position="151"/>
        <end position="461"/>
    </location>
</feature>
<keyword evidence="8" id="KW-0175">Coiled coil</keyword>
<dbReference type="PANTHER" id="PTHR42933">
    <property type="entry name" value="SLR6095 PROTEIN"/>
    <property type="match status" value="1"/>
</dbReference>
<feature type="coiled-coil region" evidence="8">
    <location>
        <begin position="458"/>
        <end position="492"/>
    </location>
</feature>
<dbReference type="SUPFAM" id="SSF53335">
    <property type="entry name" value="S-adenosyl-L-methionine-dependent methyltransferases"/>
    <property type="match status" value="1"/>
</dbReference>
<dbReference type="EC" id="2.1.1.72" evidence="2"/>
<dbReference type="GO" id="GO:0009307">
    <property type="term" value="P:DNA restriction-modification system"/>
    <property type="evidence" value="ECO:0007669"/>
    <property type="project" value="UniProtKB-KW"/>
</dbReference>
<dbReference type="Gene3D" id="3.40.50.150">
    <property type="entry name" value="Vaccinia Virus protein VP39"/>
    <property type="match status" value="1"/>
</dbReference>
<dbReference type="Pfam" id="PF02384">
    <property type="entry name" value="N6_Mtase"/>
    <property type="match status" value="1"/>
</dbReference>